<reference evidence="3" key="1">
    <citation type="journal article" date="2019" name="Int. J. Syst. Evol. Microbiol.">
        <title>The Global Catalogue of Microorganisms (GCM) 10K type strain sequencing project: providing services to taxonomists for standard genome sequencing and annotation.</title>
        <authorList>
            <consortium name="The Broad Institute Genomics Platform"/>
            <consortium name="The Broad Institute Genome Sequencing Center for Infectious Disease"/>
            <person name="Wu L."/>
            <person name="Ma J."/>
        </authorList>
    </citation>
    <scope>NUCLEOTIDE SEQUENCE [LARGE SCALE GENOMIC DNA]</scope>
    <source>
        <strain evidence="3">CGMCC 4.7349</strain>
    </source>
</reference>
<name>A0ABQ2MC55_9ACTN</name>
<dbReference type="Pfam" id="PF19720">
    <property type="entry name" value="DUF6214"/>
    <property type="match status" value="1"/>
</dbReference>
<dbReference type="InterPro" id="IPR046186">
    <property type="entry name" value="DUF6214"/>
</dbReference>
<feature type="region of interest" description="Disordered" evidence="1">
    <location>
        <begin position="206"/>
        <end position="241"/>
    </location>
</feature>
<feature type="compositionally biased region" description="Gly residues" evidence="1">
    <location>
        <begin position="207"/>
        <end position="220"/>
    </location>
</feature>
<accession>A0ABQ2MC55</accession>
<keyword evidence="3" id="KW-1185">Reference proteome</keyword>
<gene>
    <name evidence="2" type="ORF">GCM10012286_46760</name>
</gene>
<evidence type="ECO:0000256" key="1">
    <source>
        <dbReference type="SAM" id="MobiDB-lite"/>
    </source>
</evidence>
<feature type="region of interest" description="Disordered" evidence="1">
    <location>
        <begin position="81"/>
        <end position="122"/>
    </location>
</feature>
<proteinExistence type="predicted"/>
<organism evidence="2 3">
    <name type="scientific">Streptomyces lasiicapitis</name>
    <dbReference type="NCBI Taxonomy" id="1923961"/>
    <lineage>
        <taxon>Bacteria</taxon>
        <taxon>Bacillati</taxon>
        <taxon>Actinomycetota</taxon>
        <taxon>Actinomycetes</taxon>
        <taxon>Kitasatosporales</taxon>
        <taxon>Streptomycetaceae</taxon>
        <taxon>Streptomyces</taxon>
    </lineage>
</organism>
<protein>
    <submittedName>
        <fullName evidence="2">Uncharacterized protein</fullName>
    </submittedName>
</protein>
<comment type="caution">
    <text evidence="2">The sequence shown here is derived from an EMBL/GenBank/DDBJ whole genome shotgun (WGS) entry which is preliminary data.</text>
</comment>
<evidence type="ECO:0000313" key="2">
    <source>
        <dbReference type="EMBL" id="GGO49247.1"/>
    </source>
</evidence>
<evidence type="ECO:0000313" key="3">
    <source>
        <dbReference type="Proteomes" id="UP000656881"/>
    </source>
</evidence>
<dbReference type="RefSeq" id="WP_229697174.1">
    <property type="nucleotide sequence ID" value="NZ_BMNG01000010.1"/>
</dbReference>
<sequence length="294" mass="30121">MEPAGLAGATGLSGLSGLTGFAGEWSVVGDWDEGWVEESWPTGETVVTVPRPASEVPGAAGAAWSEGSEGAWAESVVGDRDDWAEPDDEGEWVPSPVSAHGGAEAEPTEGPQGDWADPEVTGQGGALFHVRLAFDESGRRDVPGGGCCPNGGGGADVLASVSDGRITIEELRAQPPLPLAGLAALAARIEGPLNDAARGLAEQDEAGFGGAESGCRGGGSPVQEPPAPRRGRPSARRGSAVRHVTAEAYRGALDDGEDPVLAVMRATGHSRRKSLRLIAGARDAGLLMPRHHRR</sequence>
<dbReference type="Proteomes" id="UP000656881">
    <property type="component" value="Unassembled WGS sequence"/>
</dbReference>
<dbReference type="EMBL" id="BMNG01000010">
    <property type="protein sequence ID" value="GGO49247.1"/>
    <property type="molecule type" value="Genomic_DNA"/>
</dbReference>